<dbReference type="PANTHER" id="PTHR19446">
    <property type="entry name" value="REVERSE TRANSCRIPTASES"/>
    <property type="match status" value="1"/>
</dbReference>
<gene>
    <name evidence="4" type="ORF">mMyoMyo1_009508</name>
</gene>
<dbReference type="AntiFam" id="ANF00012">
    <property type="entry name" value="tRNA translation"/>
</dbReference>
<evidence type="ECO:0000313" key="4">
    <source>
        <dbReference type="EMBL" id="KAF6285949.1"/>
    </source>
</evidence>
<feature type="domain" description="Reverse transcriptase" evidence="3">
    <location>
        <begin position="76"/>
        <end position="269"/>
    </location>
</feature>
<proteinExistence type="predicted"/>
<dbReference type="PROSITE" id="PS50878">
    <property type="entry name" value="RT_POL"/>
    <property type="match status" value="1"/>
</dbReference>
<dbReference type="GO" id="GO:0003964">
    <property type="term" value="F:RNA-directed DNA polymerase activity"/>
    <property type="evidence" value="ECO:0007669"/>
    <property type="project" value="UniProtKB-EC"/>
</dbReference>
<protein>
    <recommendedName>
        <fullName evidence="1">RNA-directed DNA polymerase</fullName>
        <ecNumber evidence="1">2.7.7.49</ecNumber>
    </recommendedName>
</protein>
<dbReference type="EC" id="2.7.7.49" evidence="1"/>
<keyword evidence="5" id="KW-1185">Reference proteome</keyword>
<dbReference type="AlphaFoldDB" id="A0A7J7SC71"/>
<dbReference type="InterPro" id="IPR000477">
    <property type="entry name" value="RT_dom"/>
</dbReference>
<evidence type="ECO:0000259" key="3">
    <source>
        <dbReference type="PROSITE" id="PS50878"/>
    </source>
</evidence>
<sequence>MREKHRSAASCTSPTGDVPATQVHALDRNRTRDLSVRKPTLYPLSQTGSGWLFFLKMGAVKNISQLTPILFKLFQKVQEEGTLPSSFYETSIILILKPDKDTTKKKNYRPISLMNIDAKILNKTLANQTQQYIKNIMHHDQMAFIPEMQSWYNIPKSISMIYHINKLKDKNHMILSIDTEKAFNEIQHPFLIKILSKVGIEGYFNIINATYDKPTASIILNGQKLKLLPLRTGTRKGCPLSPLFVNIVLEFLLTVIRQKEGIKGIQIVM</sequence>
<dbReference type="SUPFAM" id="SSF56672">
    <property type="entry name" value="DNA/RNA polymerases"/>
    <property type="match status" value="1"/>
</dbReference>
<reference evidence="4 5" key="1">
    <citation type="journal article" date="2020" name="Nature">
        <title>Six reference-quality genomes reveal evolution of bat adaptations.</title>
        <authorList>
            <person name="Jebb D."/>
            <person name="Huang Z."/>
            <person name="Pippel M."/>
            <person name="Hughes G.M."/>
            <person name="Lavrichenko K."/>
            <person name="Devanna P."/>
            <person name="Winkler S."/>
            <person name="Jermiin L.S."/>
            <person name="Skirmuntt E.C."/>
            <person name="Katzourakis A."/>
            <person name="Burkitt-Gray L."/>
            <person name="Ray D.A."/>
            <person name="Sullivan K.A.M."/>
            <person name="Roscito J.G."/>
            <person name="Kirilenko B.M."/>
            <person name="Davalos L.M."/>
            <person name="Corthals A.P."/>
            <person name="Power M.L."/>
            <person name="Jones G."/>
            <person name="Ransome R.D."/>
            <person name="Dechmann D.K.N."/>
            <person name="Locatelli A.G."/>
            <person name="Puechmaille S.J."/>
            <person name="Fedrigo O."/>
            <person name="Jarvis E.D."/>
            <person name="Hiller M."/>
            <person name="Vernes S.C."/>
            <person name="Myers E.W."/>
            <person name="Teeling E.C."/>
        </authorList>
    </citation>
    <scope>NUCLEOTIDE SEQUENCE [LARGE SCALE GENOMIC DNA]</scope>
    <source>
        <strain evidence="4">MMyoMyo1</strain>
        <tissue evidence="4">Flight muscle</tissue>
    </source>
</reference>
<organism evidence="4 5">
    <name type="scientific">Myotis myotis</name>
    <name type="common">Greater mouse-eared bat</name>
    <name type="synonym">Vespertilio myotis</name>
    <dbReference type="NCBI Taxonomy" id="51298"/>
    <lineage>
        <taxon>Eukaryota</taxon>
        <taxon>Metazoa</taxon>
        <taxon>Chordata</taxon>
        <taxon>Craniata</taxon>
        <taxon>Vertebrata</taxon>
        <taxon>Euteleostomi</taxon>
        <taxon>Mammalia</taxon>
        <taxon>Eutheria</taxon>
        <taxon>Laurasiatheria</taxon>
        <taxon>Chiroptera</taxon>
        <taxon>Yangochiroptera</taxon>
        <taxon>Vespertilionidae</taxon>
        <taxon>Myotis</taxon>
    </lineage>
</organism>
<dbReference type="Proteomes" id="UP000527355">
    <property type="component" value="Unassembled WGS sequence"/>
</dbReference>
<feature type="region of interest" description="Disordered" evidence="2">
    <location>
        <begin position="1"/>
        <end position="21"/>
    </location>
</feature>
<dbReference type="Pfam" id="PF00078">
    <property type="entry name" value="RVT_1"/>
    <property type="match status" value="1"/>
</dbReference>
<name>A0A7J7SC71_MYOMY</name>
<evidence type="ECO:0000256" key="2">
    <source>
        <dbReference type="SAM" id="MobiDB-lite"/>
    </source>
</evidence>
<evidence type="ECO:0000313" key="5">
    <source>
        <dbReference type="Proteomes" id="UP000527355"/>
    </source>
</evidence>
<comment type="caution">
    <text evidence="4">The sequence shown here is derived from an EMBL/GenBank/DDBJ whole genome shotgun (WGS) entry which is preliminary data.</text>
</comment>
<accession>A0A7J7SC71</accession>
<dbReference type="InterPro" id="IPR043502">
    <property type="entry name" value="DNA/RNA_pol_sf"/>
</dbReference>
<dbReference type="EMBL" id="JABWUV010000019">
    <property type="protein sequence ID" value="KAF6285949.1"/>
    <property type="molecule type" value="Genomic_DNA"/>
</dbReference>
<evidence type="ECO:0000256" key="1">
    <source>
        <dbReference type="ARBA" id="ARBA00012493"/>
    </source>
</evidence>